<dbReference type="InterPro" id="IPR001478">
    <property type="entry name" value="PDZ"/>
</dbReference>
<dbReference type="Pfam" id="PF13180">
    <property type="entry name" value="PDZ_2"/>
    <property type="match status" value="1"/>
</dbReference>
<dbReference type="InterPro" id="IPR008269">
    <property type="entry name" value="Lon_proteolytic"/>
</dbReference>
<accession>A0ABP8YQJ9</accession>
<feature type="domain" description="Lon proteolytic" evidence="3">
    <location>
        <begin position="253"/>
        <end position="352"/>
    </location>
</feature>
<dbReference type="RefSeq" id="WP_345479257.1">
    <property type="nucleotide sequence ID" value="NZ_BAABLP010000001.1"/>
</dbReference>
<feature type="active site" evidence="1">
    <location>
        <position position="259"/>
    </location>
</feature>
<evidence type="ECO:0000313" key="5">
    <source>
        <dbReference type="Proteomes" id="UP001500121"/>
    </source>
</evidence>
<dbReference type="EMBL" id="BAABLP010000001">
    <property type="protein sequence ID" value="GAA4737009.1"/>
    <property type="molecule type" value="Genomic_DNA"/>
</dbReference>
<dbReference type="SUPFAM" id="SSF50156">
    <property type="entry name" value="PDZ domain-like"/>
    <property type="match status" value="1"/>
</dbReference>
<feature type="domain" description="PDZ" evidence="2">
    <location>
        <begin position="148"/>
        <end position="185"/>
    </location>
</feature>
<feature type="active site" evidence="1">
    <location>
        <position position="304"/>
    </location>
</feature>
<dbReference type="SUPFAM" id="SSF54211">
    <property type="entry name" value="Ribosomal protein S5 domain 2-like"/>
    <property type="match status" value="1"/>
</dbReference>
<dbReference type="Gene3D" id="3.30.230.10">
    <property type="match status" value="1"/>
</dbReference>
<comment type="catalytic activity">
    <reaction evidence="1">
        <text>Hydrolysis of proteins in presence of ATP.</text>
        <dbReference type="EC" id="3.4.21.53"/>
    </reaction>
</comment>
<keyword evidence="1" id="KW-0645">Protease</keyword>
<evidence type="ECO:0000256" key="1">
    <source>
        <dbReference type="PROSITE-ProRule" id="PRU01122"/>
    </source>
</evidence>
<name>A0ABP8YQJ9_9MICO</name>
<protein>
    <recommendedName>
        <fullName evidence="1">endopeptidase La</fullName>
        <ecNumber evidence="1">3.4.21.53</ecNumber>
    </recommendedName>
</protein>
<reference evidence="5" key="1">
    <citation type="journal article" date="2019" name="Int. J. Syst. Evol. Microbiol.">
        <title>The Global Catalogue of Microorganisms (GCM) 10K type strain sequencing project: providing services to taxonomists for standard genome sequencing and annotation.</title>
        <authorList>
            <consortium name="The Broad Institute Genomics Platform"/>
            <consortium name="The Broad Institute Genome Sequencing Center for Infectious Disease"/>
            <person name="Wu L."/>
            <person name="Ma J."/>
        </authorList>
    </citation>
    <scope>NUCLEOTIDE SEQUENCE [LARGE SCALE GENOMIC DNA]</scope>
    <source>
        <strain evidence="5">JCM 19015</strain>
    </source>
</reference>
<dbReference type="Pfam" id="PF05362">
    <property type="entry name" value="Lon_C"/>
    <property type="match status" value="1"/>
</dbReference>
<dbReference type="SMART" id="SM00228">
    <property type="entry name" value="PDZ"/>
    <property type="match status" value="1"/>
</dbReference>
<dbReference type="PROSITE" id="PS51786">
    <property type="entry name" value="LON_PROTEOLYTIC"/>
    <property type="match status" value="1"/>
</dbReference>
<evidence type="ECO:0000259" key="2">
    <source>
        <dbReference type="PROSITE" id="PS50106"/>
    </source>
</evidence>
<dbReference type="InterPro" id="IPR020568">
    <property type="entry name" value="Ribosomal_Su5_D2-typ_SF"/>
</dbReference>
<dbReference type="Proteomes" id="UP001500121">
    <property type="component" value="Unassembled WGS sequence"/>
</dbReference>
<gene>
    <name evidence="4" type="ORF">GCM10025783_04110</name>
</gene>
<keyword evidence="5" id="KW-1185">Reference proteome</keyword>
<dbReference type="Gene3D" id="2.30.42.10">
    <property type="match status" value="1"/>
</dbReference>
<dbReference type="EC" id="3.4.21.53" evidence="1"/>
<evidence type="ECO:0000259" key="3">
    <source>
        <dbReference type="PROSITE" id="PS51786"/>
    </source>
</evidence>
<organism evidence="4 5">
    <name type="scientific">Amnibacterium soli</name>
    <dbReference type="NCBI Taxonomy" id="1282736"/>
    <lineage>
        <taxon>Bacteria</taxon>
        <taxon>Bacillati</taxon>
        <taxon>Actinomycetota</taxon>
        <taxon>Actinomycetes</taxon>
        <taxon>Micrococcales</taxon>
        <taxon>Microbacteriaceae</taxon>
        <taxon>Amnibacterium</taxon>
    </lineage>
</organism>
<dbReference type="InterPro" id="IPR014721">
    <property type="entry name" value="Ribsml_uS5_D2-typ_fold_subgr"/>
</dbReference>
<comment type="similarity">
    <text evidence="1">Belongs to the peptidase S16 family.</text>
</comment>
<keyword evidence="1" id="KW-0720">Serine protease</keyword>
<comment type="caution">
    <text evidence="4">The sequence shown here is derived from an EMBL/GenBank/DDBJ whole genome shotgun (WGS) entry which is preliminary data.</text>
</comment>
<dbReference type="InterPro" id="IPR036034">
    <property type="entry name" value="PDZ_sf"/>
</dbReference>
<proteinExistence type="inferred from homology"/>
<evidence type="ECO:0000313" key="4">
    <source>
        <dbReference type="EMBL" id="GAA4737009.1"/>
    </source>
</evidence>
<sequence length="372" mass="37268">MQAPRSRSLGAHIRPAIGTILGAAAVALVLVVALLPSPYAVEQPGPVFDTLGSSGSGKDEAPLISIADKRTYPTSGRLDLLTVSVLGSVTGGPSWLDLAEAWLDPHKAVIPLEAVFPSGQTQQQAERESADEMTGSQSSAVAAALTQLGYDVNGRVTIGTVQPGSAAAGSLRRGDVVTSYDGEAIGDSCSLQNAVLQHGVSAASVVVTRDGASRTVRVVPKRVADGSGGTRPLLGVSTSAKITPPFPVRLRIEDVGGPSAGMMFALGIVDKLTPGAITGGRHVAGTGTICGDGQVGAIGGIVQKMAAARAAGATLFLAPKANCDEVVGHIPSGLDVVPVTTLSGAIETLEHVRDQGSAAGLPTCAATVGSPG</sequence>
<keyword evidence="1" id="KW-0378">Hydrolase</keyword>
<dbReference type="PROSITE" id="PS50106">
    <property type="entry name" value="PDZ"/>
    <property type="match status" value="1"/>
</dbReference>